<dbReference type="EMBL" id="VUAA01000002">
    <property type="protein sequence ID" value="KAA1256380.1"/>
    <property type="molecule type" value="Genomic_DNA"/>
</dbReference>
<dbReference type="EMBL" id="SISP01000004">
    <property type="protein sequence ID" value="TBM45116.1"/>
    <property type="molecule type" value="Genomic_DNA"/>
</dbReference>
<reference evidence="3 9" key="1">
    <citation type="submission" date="2018-09" db="EMBL/GenBank/DDBJ databases">
        <title>Genomic epidemiology reveals two lineages of Vibrio cholerae that can cause global cholera epidemics despite absence of cholera toxin gene.</title>
        <authorList>
            <person name="Wang H."/>
            <person name="Zen W."/>
            <person name="Yu H."/>
            <person name="Zhang W."/>
            <person name="Pan J."/>
            <person name="Yang C."/>
            <person name="Cui Y."/>
        </authorList>
    </citation>
    <scope>NUCLEOTIDE SEQUENCE [LARGE SCALE GENOMIC DNA]</scope>
    <source>
        <strain evidence="3 9">00-1_S85</strain>
    </source>
</reference>
<evidence type="ECO:0000313" key="6">
    <source>
        <dbReference type="Proteomes" id="UP000294145"/>
    </source>
</evidence>
<keyword evidence="1" id="KW-1133">Transmembrane helix</keyword>
<sequence>MIFMDDIHKDDGLLTISDTENEPTVIKYPLNALGILMLIIITIQNVFERTLITGVERCQQPIKR</sequence>
<accession>A0A0H6UCL3</accession>
<feature type="transmembrane region" description="Helical" evidence="1">
    <location>
        <begin position="28"/>
        <end position="47"/>
    </location>
</feature>
<evidence type="ECO:0000313" key="7">
    <source>
        <dbReference type="Proteomes" id="UP000319979"/>
    </source>
</evidence>
<dbReference type="Proteomes" id="UP000323225">
    <property type="component" value="Unassembled WGS sequence"/>
</dbReference>
<evidence type="ECO:0000313" key="4">
    <source>
        <dbReference type="EMBL" id="TBM45116.1"/>
    </source>
</evidence>
<comment type="caution">
    <text evidence="5">The sequence shown here is derived from an EMBL/GenBank/DDBJ whole genome shotgun (WGS) entry which is preliminary data.</text>
</comment>
<evidence type="ECO:0000313" key="3">
    <source>
        <dbReference type="EMBL" id="MVD23094.1"/>
    </source>
</evidence>
<evidence type="ECO:0000313" key="2">
    <source>
        <dbReference type="EMBL" id="KAA1256380.1"/>
    </source>
</evidence>
<evidence type="ECO:0000313" key="9">
    <source>
        <dbReference type="Proteomes" id="UP000471242"/>
    </source>
</evidence>
<dbReference type="EMBL" id="QZRB01000008">
    <property type="protein sequence ID" value="MVD23094.1"/>
    <property type="molecule type" value="Genomic_DNA"/>
</dbReference>
<dbReference type="KEGG" id="vcq:EN18_11405"/>
<keyword evidence="1" id="KW-0472">Membrane</keyword>
<keyword evidence="1" id="KW-0812">Transmembrane</keyword>
<organism evidence="5 7">
    <name type="scientific">Vibrio cholerae</name>
    <dbReference type="NCBI Taxonomy" id="666"/>
    <lineage>
        <taxon>Bacteria</taxon>
        <taxon>Pseudomonadati</taxon>
        <taxon>Pseudomonadota</taxon>
        <taxon>Gammaproteobacteria</taxon>
        <taxon>Vibrionales</taxon>
        <taxon>Vibrionaceae</taxon>
        <taxon>Vibrio</taxon>
    </lineage>
</organism>
<dbReference type="EMBL" id="VIOS01000023">
    <property type="protein sequence ID" value="TQP14643.1"/>
    <property type="molecule type" value="Genomic_DNA"/>
</dbReference>
<evidence type="ECO:0000313" key="8">
    <source>
        <dbReference type="Proteomes" id="UP000323225"/>
    </source>
</evidence>
<reference evidence="5 7" key="3">
    <citation type="submission" date="2019-07" db="EMBL/GenBank/DDBJ databases">
        <title>Phenotypic and genotypic antimicrobial resistance traits of Vibrio cholerae non-O1/non-O139 isolated from a large Austrian lake frequently associated with cases of infection.</title>
        <authorList>
            <person name="Lepuschitz S."/>
            <person name="Baron S."/>
            <person name="Larvor E."/>
            <person name="Granier S."/>
            <person name="Pretzer C."/>
            <person name="Mach R.L."/>
            <person name="Farnleitner A.H."/>
            <person name="Ruppitsch W."/>
            <person name="Pleininger S."/>
            <person name="Indra A."/>
            <person name="Kirschner A.K.T."/>
        </authorList>
    </citation>
    <scope>NUCLEOTIDE SEQUENCE [LARGE SCALE GENOMIC DNA]</scope>
    <source>
        <strain evidence="5 7">A12JL36W90</strain>
    </source>
</reference>
<proteinExistence type="predicted"/>
<evidence type="ECO:0000256" key="1">
    <source>
        <dbReference type="SAM" id="Phobius"/>
    </source>
</evidence>
<name>A0A0H6UCL3_VIBCL</name>
<protein>
    <submittedName>
        <fullName evidence="5">Uncharacterized protein</fullName>
    </submittedName>
</protein>
<reference evidence="2 8" key="4">
    <citation type="submission" date="2019-09" db="EMBL/GenBank/DDBJ databases">
        <authorList>
            <person name="Kritzky A."/>
            <person name="Schelkanova E.Y."/>
            <person name="Alkhova Z.V."/>
            <person name="Smirnova N.I."/>
        </authorList>
    </citation>
    <scope>NUCLEOTIDE SEQUENCE [LARGE SCALE GENOMIC DNA]</scope>
    <source>
        <strain evidence="2 8">M1526</strain>
    </source>
</reference>
<gene>
    <name evidence="3" type="ORF">D6U24_06970</name>
    <name evidence="4" type="ORF">EYB64_04565</name>
    <name evidence="2" type="ORF">F0M16_03370</name>
    <name evidence="5" type="ORF">FLM02_08760</name>
</gene>
<evidence type="ECO:0000313" key="5">
    <source>
        <dbReference type="EMBL" id="TQP14643.1"/>
    </source>
</evidence>
<dbReference type="Proteomes" id="UP000294145">
    <property type="component" value="Unassembled WGS sequence"/>
</dbReference>
<dbReference type="AlphaFoldDB" id="A0A0H6UCL3"/>
<reference evidence="4 6" key="2">
    <citation type="submission" date="2019-02" db="EMBL/GenBank/DDBJ databases">
        <title>Genomic plasticity associated with the antimicrobial resistance in Vibrio cholerae.</title>
        <authorList>
            <person name="Verma J."/>
            <person name="Bag S."/>
            <person name="Saha B."/>
            <person name="Kumar P."/>
            <person name="Ghosh T.S."/>
            <person name="Dayal M."/>
            <person name="Senapati T."/>
            <person name="Mehra S."/>
            <person name="Dey P."/>
            <person name="Desigamani A."/>
            <person name="Kumar D."/>
            <person name="Rana P."/>
            <person name="Kumar B."/>
            <person name="Maiti T.K."/>
            <person name="Sharma N.C."/>
            <person name="Bhadra R.K."/>
            <person name="Mutreja A."/>
            <person name="Nair G.B."/>
            <person name="Ramamurthy T."/>
            <person name="Das B."/>
        </authorList>
    </citation>
    <scope>NUCLEOTIDE SEQUENCE [LARGE SCALE GENOMIC DNA]</scope>
    <source>
        <strain evidence="4 6">IDH06781</strain>
    </source>
</reference>
<dbReference type="Proteomes" id="UP000471242">
    <property type="component" value="Unassembled WGS sequence"/>
</dbReference>
<dbReference type="Proteomes" id="UP000319979">
    <property type="component" value="Unassembled WGS sequence"/>
</dbReference>